<keyword evidence="4 7" id="KW-0808">Transferase</keyword>
<evidence type="ECO:0000256" key="3">
    <source>
        <dbReference type="ARBA" id="ARBA00022676"/>
    </source>
</evidence>
<dbReference type="Pfam" id="PF02709">
    <property type="entry name" value="Glyco_transf_7C"/>
    <property type="match status" value="1"/>
</dbReference>
<keyword evidence="8" id="KW-1185">Reference proteome</keyword>
<organism evidence="7 8">
    <name type="scientific">Rothia amarae</name>
    <dbReference type="NCBI Taxonomy" id="169480"/>
    <lineage>
        <taxon>Bacteria</taxon>
        <taxon>Bacillati</taxon>
        <taxon>Actinomycetota</taxon>
        <taxon>Actinomycetes</taxon>
        <taxon>Micrococcales</taxon>
        <taxon>Micrococcaceae</taxon>
        <taxon>Rothia</taxon>
    </lineage>
</organism>
<evidence type="ECO:0000256" key="4">
    <source>
        <dbReference type="ARBA" id="ARBA00022679"/>
    </source>
</evidence>
<comment type="pathway">
    <text evidence="1">Cell wall biogenesis; cell wall polysaccharide biosynthesis.</text>
</comment>
<evidence type="ECO:0000259" key="5">
    <source>
        <dbReference type="Pfam" id="PF00535"/>
    </source>
</evidence>
<accession>A0A7H2BN28</accession>
<dbReference type="EMBL" id="CP061538">
    <property type="protein sequence ID" value="QNV41074.1"/>
    <property type="molecule type" value="Genomic_DNA"/>
</dbReference>
<dbReference type="KEGG" id="rama:IDM48_09755"/>
<evidence type="ECO:0000256" key="1">
    <source>
        <dbReference type="ARBA" id="ARBA00004776"/>
    </source>
</evidence>
<name>A0A7H2BN28_9MICC</name>
<sequence>MPSVSVVVPYFENQEGFNRLLEALDAQTYSGRLECIVADDGSTQPPLIPERIETPVRIVRQENRGFRAAAARNLGAAAASGEILAFIDGDTVPRPDYVSSAVAPVKKDPLAVVVGTRLHSDGQEPRWLHEAWQATDDLLDADDSSWRFIISAVLTCSRAFFERVGGFDATIVGYGGEDWEFAWRCWNAGAQFIHQPSAIADHPENDWGARHEDKEQAYAQKNVETRALARRVTHPLARPSQAFFEVPDTVVLFPADYSTWPAGVADAVIIGWLAQSDTHVVLPGEGEEAGLFAADPRVKIKGSDDMKLMERARFQMRLSAPVHPEAEDTQGFVLVRDTEGLGGNVVLKNHNGRTVAQVTSARFRALATTHYQSGEGAIPAEVTARWQEYEEPIRLEGFFAGWDESDVH</sequence>
<dbReference type="Pfam" id="PF00535">
    <property type="entry name" value="Glycos_transf_2"/>
    <property type="match status" value="1"/>
</dbReference>
<feature type="domain" description="Glycosyltransferase 2-like" evidence="5">
    <location>
        <begin position="5"/>
        <end position="130"/>
    </location>
</feature>
<evidence type="ECO:0000313" key="8">
    <source>
        <dbReference type="Proteomes" id="UP000516421"/>
    </source>
</evidence>
<dbReference type="InterPro" id="IPR001173">
    <property type="entry name" value="Glyco_trans_2-like"/>
</dbReference>
<dbReference type="PANTHER" id="PTHR43179:SF12">
    <property type="entry name" value="GALACTOFURANOSYLTRANSFERASE GLFT2"/>
    <property type="match status" value="1"/>
</dbReference>
<dbReference type="Gene3D" id="3.90.550.10">
    <property type="entry name" value="Spore Coat Polysaccharide Biosynthesis Protein SpsA, Chain A"/>
    <property type="match status" value="1"/>
</dbReference>
<dbReference type="InterPro" id="IPR027791">
    <property type="entry name" value="Galactosyl_T_C"/>
</dbReference>
<dbReference type="GO" id="GO:0016757">
    <property type="term" value="F:glycosyltransferase activity"/>
    <property type="evidence" value="ECO:0007669"/>
    <property type="project" value="UniProtKB-KW"/>
</dbReference>
<gene>
    <name evidence="7" type="ORF">IDM48_09755</name>
</gene>
<evidence type="ECO:0000313" key="7">
    <source>
        <dbReference type="EMBL" id="QNV41074.1"/>
    </source>
</evidence>
<comment type="similarity">
    <text evidence="2">Belongs to the glycosyltransferase 2 family.</text>
</comment>
<dbReference type="SUPFAM" id="SSF53448">
    <property type="entry name" value="Nucleotide-diphospho-sugar transferases"/>
    <property type="match status" value="1"/>
</dbReference>
<proteinExistence type="inferred from homology"/>
<reference evidence="7 8" key="1">
    <citation type="submission" date="2020-09" db="EMBL/GenBank/DDBJ databases">
        <title>Investigation of environmental microbe.</title>
        <authorList>
            <person name="Ou Y."/>
            <person name="Kang Q."/>
        </authorList>
    </citation>
    <scope>NUCLEOTIDE SEQUENCE [LARGE SCALE GENOMIC DNA]</scope>
    <source>
        <strain evidence="7 8">KJZ-9</strain>
    </source>
</reference>
<dbReference type="InterPro" id="IPR029044">
    <property type="entry name" value="Nucleotide-diphossugar_trans"/>
</dbReference>
<evidence type="ECO:0000256" key="2">
    <source>
        <dbReference type="ARBA" id="ARBA00006739"/>
    </source>
</evidence>
<dbReference type="PANTHER" id="PTHR43179">
    <property type="entry name" value="RHAMNOSYLTRANSFERASE WBBL"/>
    <property type="match status" value="1"/>
</dbReference>
<dbReference type="Proteomes" id="UP000516421">
    <property type="component" value="Chromosome"/>
</dbReference>
<feature type="domain" description="Galactosyltransferase C-terminal" evidence="6">
    <location>
        <begin position="147"/>
        <end position="193"/>
    </location>
</feature>
<dbReference type="AlphaFoldDB" id="A0A7H2BN28"/>
<keyword evidence="3" id="KW-0328">Glycosyltransferase</keyword>
<protein>
    <submittedName>
        <fullName evidence="7">Glycosyltransferase</fullName>
    </submittedName>
</protein>
<evidence type="ECO:0000259" key="6">
    <source>
        <dbReference type="Pfam" id="PF02709"/>
    </source>
</evidence>